<dbReference type="GeneID" id="63714718"/>
<sequence length="211" mass="23163">MPVLTKESLVDGKKQEGRWDEVVAGTETNVDVTDPSSLPLTATCYGQQQGGQADKSSARGNPAPAQVPHLEAAQTHHRHGRNTACLHDKTRQPTAATMVVKIRLARFGRRNSPFYNIVVAHARMARNARPLEVLGTYDPVPKPDPYDTSGALHKDIKLDTQRARYWVGVGAQPTDTAWRLLSMVGILPKKDFGPKDNAKKGEVKAGEVRIR</sequence>
<keyword evidence="2 5" id="KW-0689">Ribosomal protein</keyword>
<feature type="region of interest" description="Disordered" evidence="4">
    <location>
        <begin position="44"/>
        <end position="63"/>
    </location>
</feature>
<feature type="compositionally biased region" description="Polar residues" evidence="4">
    <location>
        <begin position="44"/>
        <end position="59"/>
    </location>
</feature>
<dbReference type="HAMAP" id="MF_00385">
    <property type="entry name" value="Ribosomal_bS16"/>
    <property type="match status" value="1"/>
</dbReference>
<organism evidence="5 6">
    <name type="scientific">Drechmeria coniospora</name>
    <name type="common">Nematophagous fungus</name>
    <name type="synonym">Meria coniospora</name>
    <dbReference type="NCBI Taxonomy" id="98403"/>
    <lineage>
        <taxon>Eukaryota</taxon>
        <taxon>Fungi</taxon>
        <taxon>Dikarya</taxon>
        <taxon>Ascomycota</taxon>
        <taxon>Pezizomycotina</taxon>
        <taxon>Sordariomycetes</taxon>
        <taxon>Hypocreomycetidae</taxon>
        <taxon>Hypocreales</taxon>
        <taxon>Ophiocordycipitaceae</taxon>
        <taxon>Drechmeria</taxon>
    </lineage>
</organism>
<dbReference type="EMBL" id="LAYC01000001">
    <property type="protein sequence ID" value="KYK60935.1"/>
    <property type="molecule type" value="Genomic_DNA"/>
</dbReference>
<dbReference type="GO" id="GO:0005763">
    <property type="term" value="C:mitochondrial small ribosomal subunit"/>
    <property type="evidence" value="ECO:0007669"/>
    <property type="project" value="TreeGrafter"/>
</dbReference>
<name>A0A151GUZ5_DRECN</name>
<dbReference type="GO" id="GO:0032543">
    <property type="term" value="P:mitochondrial translation"/>
    <property type="evidence" value="ECO:0007669"/>
    <property type="project" value="TreeGrafter"/>
</dbReference>
<proteinExistence type="inferred from homology"/>
<keyword evidence="6" id="KW-1185">Reference proteome</keyword>
<comment type="caution">
    <text evidence="5">The sequence shown here is derived from an EMBL/GenBank/DDBJ whole genome shotgun (WGS) entry which is preliminary data.</text>
</comment>
<dbReference type="Pfam" id="PF00886">
    <property type="entry name" value="Ribosomal_S16"/>
    <property type="match status" value="1"/>
</dbReference>
<evidence type="ECO:0000256" key="4">
    <source>
        <dbReference type="SAM" id="MobiDB-lite"/>
    </source>
</evidence>
<dbReference type="Proteomes" id="UP000076580">
    <property type="component" value="Chromosome 01"/>
</dbReference>
<protein>
    <submittedName>
        <fullName evidence="5">Mitochondrial 37S ribosomal protein MRPS16</fullName>
    </submittedName>
</protein>
<dbReference type="InterPro" id="IPR000307">
    <property type="entry name" value="Ribosomal_bS16"/>
</dbReference>
<dbReference type="InterPro" id="IPR023803">
    <property type="entry name" value="Ribosomal_bS16_dom_sf"/>
</dbReference>
<evidence type="ECO:0000313" key="6">
    <source>
        <dbReference type="Proteomes" id="UP000076580"/>
    </source>
</evidence>
<dbReference type="InParanoid" id="A0A151GUZ5"/>
<dbReference type="RefSeq" id="XP_040660287.1">
    <property type="nucleotide sequence ID" value="XM_040799404.1"/>
</dbReference>
<comment type="similarity">
    <text evidence="1">Belongs to the bacterial ribosomal protein bS16 family.</text>
</comment>
<dbReference type="InterPro" id="IPR020592">
    <property type="entry name" value="Ribosomal_bS16_CS"/>
</dbReference>
<dbReference type="AlphaFoldDB" id="A0A151GUZ5"/>
<dbReference type="PANTHER" id="PTHR12919:SF20">
    <property type="entry name" value="SMALL RIBOSOMAL SUBUNIT PROTEIN BS16M"/>
    <property type="match status" value="1"/>
</dbReference>
<dbReference type="SUPFAM" id="SSF54565">
    <property type="entry name" value="Ribosomal protein S16"/>
    <property type="match status" value="1"/>
</dbReference>
<dbReference type="STRING" id="98403.A0A151GUZ5"/>
<reference evidence="5 6" key="1">
    <citation type="journal article" date="2016" name="Sci. Rep.">
        <title>Insights into Adaptations to a Near-Obligate Nematode Endoparasitic Lifestyle from the Finished Genome of Drechmeria coniospora.</title>
        <authorList>
            <person name="Zhang L."/>
            <person name="Zhou Z."/>
            <person name="Guo Q."/>
            <person name="Fokkens L."/>
            <person name="Miskei M."/>
            <person name="Pocsi I."/>
            <person name="Zhang W."/>
            <person name="Chen M."/>
            <person name="Wang L."/>
            <person name="Sun Y."/>
            <person name="Donzelli B.G."/>
            <person name="Gibson D.M."/>
            <person name="Nelson D.R."/>
            <person name="Luo J.G."/>
            <person name="Rep M."/>
            <person name="Liu H."/>
            <person name="Yang S."/>
            <person name="Wang J."/>
            <person name="Krasnoff S.B."/>
            <person name="Xu Y."/>
            <person name="Molnar I."/>
            <person name="Lin M."/>
        </authorList>
    </citation>
    <scope>NUCLEOTIDE SEQUENCE [LARGE SCALE GENOMIC DNA]</scope>
    <source>
        <strain evidence="5 6">ARSEF 6962</strain>
    </source>
</reference>
<dbReference type="PROSITE" id="PS00732">
    <property type="entry name" value="RIBOSOMAL_S16"/>
    <property type="match status" value="1"/>
</dbReference>
<evidence type="ECO:0000256" key="2">
    <source>
        <dbReference type="ARBA" id="ARBA00022980"/>
    </source>
</evidence>
<dbReference type="GO" id="GO:0003735">
    <property type="term" value="F:structural constituent of ribosome"/>
    <property type="evidence" value="ECO:0007669"/>
    <property type="project" value="InterPro"/>
</dbReference>
<accession>A0A151GUZ5</accession>
<evidence type="ECO:0000256" key="1">
    <source>
        <dbReference type="ARBA" id="ARBA00006668"/>
    </source>
</evidence>
<dbReference type="PANTHER" id="PTHR12919">
    <property type="entry name" value="30S RIBOSOMAL PROTEIN S16"/>
    <property type="match status" value="1"/>
</dbReference>
<keyword evidence="3" id="KW-0687">Ribonucleoprotein</keyword>
<evidence type="ECO:0000313" key="5">
    <source>
        <dbReference type="EMBL" id="KYK60935.1"/>
    </source>
</evidence>
<dbReference type="NCBIfam" id="TIGR00002">
    <property type="entry name" value="S16"/>
    <property type="match status" value="1"/>
</dbReference>
<gene>
    <name evidence="5" type="ORF">DCS_02075</name>
</gene>
<evidence type="ECO:0000256" key="3">
    <source>
        <dbReference type="ARBA" id="ARBA00023274"/>
    </source>
</evidence>
<dbReference type="Gene3D" id="3.30.1320.10">
    <property type="match status" value="1"/>
</dbReference>